<proteinExistence type="predicted"/>
<dbReference type="EMBL" id="JARK01001338">
    <property type="protein sequence ID" value="EYC33164.1"/>
    <property type="molecule type" value="Genomic_DNA"/>
</dbReference>
<accession>A0A016W003</accession>
<evidence type="ECO:0000313" key="2">
    <source>
        <dbReference type="Proteomes" id="UP000024635"/>
    </source>
</evidence>
<organism evidence="1 2">
    <name type="scientific">Ancylostoma ceylanicum</name>
    <dbReference type="NCBI Taxonomy" id="53326"/>
    <lineage>
        <taxon>Eukaryota</taxon>
        <taxon>Metazoa</taxon>
        <taxon>Ecdysozoa</taxon>
        <taxon>Nematoda</taxon>
        <taxon>Chromadorea</taxon>
        <taxon>Rhabditida</taxon>
        <taxon>Rhabditina</taxon>
        <taxon>Rhabditomorpha</taxon>
        <taxon>Strongyloidea</taxon>
        <taxon>Ancylostomatidae</taxon>
        <taxon>Ancylostomatinae</taxon>
        <taxon>Ancylostoma</taxon>
    </lineage>
</organism>
<protein>
    <submittedName>
        <fullName evidence="1">Uncharacterized protein</fullName>
    </submittedName>
</protein>
<gene>
    <name evidence="1" type="primary">Acey_s0002.g638</name>
    <name evidence="1" type="ORF">Y032_0002g638</name>
</gene>
<evidence type="ECO:0000313" key="1">
    <source>
        <dbReference type="EMBL" id="EYC33164.1"/>
    </source>
</evidence>
<comment type="caution">
    <text evidence="1">The sequence shown here is derived from an EMBL/GenBank/DDBJ whole genome shotgun (WGS) entry which is preliminary data.</text>
</comment>
<name>A0A016W003_9BILA</name>
<keyword evidence="2" id="KW-1185">Reference proteome</keyword>
<reference evidence="2" key="1">
    <citation type="journal article" date="2015" name="Nat. Genet.">
        <title>The genome and transcriptome of the zoonotic hookworm Ancylostoma ceylanicum identify infection-specific gene families.</title>
        <authorList>
            <person name="Schwarz E.M."/>
            <person name="Hu Y."/>
            <person name="Antoshechkin I."/>
            <person name="Miller M.M."/>
            <person name="Sternberg P.W."/>
            <person name="Aroian R.V."/>
        </authorList>
    </citation>
    <scope>NUCLEOTIDE SEQUENCE</scope>
    <source>
        <strain evidence="2">HY135</strain>
    </source>
</reference>
<dbReference type="AlphaFoldDB" id="A0A016W003"/>
<sequence>MRMLETEVEPTGLSTLCGSVSTLSKARYDHQPVRTLPQRVESPVGSTSVSSSLIVPCLRQRRELAKPLKKTVSSKR</sequence>
<dbReference type="Proteomes" id="UP000024635">
    <property type="component" value="Unassembled WGS sequence"/>
</dbReference>